<evidence type="ECO:0000256" key="4">
    <source>
        <dbReference type="ARBA" id="ARBA00033763"/>
    </source>
</evidence>
<evidence type="ECO:0000256" key="1">
    <source>
        <dbReference type="ARBA" id="ARBA00022603"/>
    </source>
</evidence>
<dbReference type="InterPro" id="IPR010280">
    <property type="entry name" value="U5_MeTrfase_fam"/>
</dbReference>
<accession>B7PPI6</accession>
<dbReference type="FunCoup" id="B7PPI6">
    <property type="interactions" value="1408"/>
</dbReference>
<keyword evidence="3 6" id="KW-0949">S-adenosyl-L-methionine</keyword>
<name>B7PPI6_IXOSC</name>
<dbReference type="VEuPathDB" id="VectorBase:ISCW018423"/>
<dbReference type="EnsemblMetazoa" id="ISCW018423-RA">
    <property type="protein sequence ID" value="ISCW018423-PA"/>
    <property type="gene ID" value="ISCW018423"/>
</dbReference>
<dbReference type="GO" id="GO:0030697">
    <property type="term" value="F:tRNA (uracil(54)-C5)-methyltransferase activity, S-adenosyl methionine-dependent"/>
    <property type="evidence" value="ECO:0007669"/>
    <property type="project" value="UniProtKB-EC"/>
</dbReference>
<protein>
    <recommendedName>
        <fullName evidence="4">tRNA (uracil(54)-C(5))-methyltransferase</fullName>
        <ecNumber evidence="4">2.1.1.35</ecNumber>
    </recommendedName>
</protein>
<dbReference type="PROSITE" id="PS51687">
    <property type="entry name" value="SAM_MT_RNA_M5U"/>
    <property type="match status" value="1"/>
</dbReference>
<dbReference type="OrthoDB" id="10250660at2759"/>
<gene>
    <name evidence="7" type="ORF">IscW_ISCW018423</name>
</gene>
<dbReference type="PANTHER" id="PTHR45904:SF2">
    <property type="entry name" value="TRNA (URACIL-5-)-METHYLTRANSFERASE HOMOLOG A"/>
    <property type="match status" value="1"/>
</dbReference>
<dbReference type="InterPro" id="IPR029063">
    <property type="entry name" value="SAM-dependent_MTases_sf"/>
</dbReference>
<dbReference type="PANTHER" id="PTHR45904">
    <property type="entry name" value="TRNA (URACIL-5-)-METHYLTRANSFERASE"/>
    <property type="match status" value="1"/>
</dbReference>
<keyword evidence="1 6" id="KW-0489">Methyltransferase</keyword>
<dbReference type="PaxDb" id="6945-B7PPI6"/>
<dbReference type="EMBL" id="DS758338">
    <property type="protein sequence ID" value="EEC08504.1"/>
    <property type="molecule type" value="Genomic_DNA"/>
</dbReference>
<dbReference type="STRING" id="6945.B7PPI6"/>
<dbReference type="CDD" id="cd02440">
    <property type="entry name" value="AdoMet_MTases"/>
    <property type="match status" value="1"/>
</dbReference>
<evidence type="ECO:0000313" key="7">
    <source>
        <dbReference type="EMBL" id="EEC08504.1"/>
    </source>
</evidence>
<dbReference type="Proteomes" id="UP000001555">
    <property type="component" value="Unassembled WGS sequence"/>
</dbReference>
<feature type="non-terminal residue" evidence="7">
    <location>
        <position position="1"/>
    </location>
</feature>
<dbReference type="VEuPathDB" id="VectorBase:ISCP_000976"/>
<dbReference type="Gene3D" id="2.40.50.1070">
    <property type="match status" value="1"/>
</dbReference>
<dbReference type="GO" id="GO:0032259">
    <property type="term" value="P:methylation"/>
    <property type="evidence" value="ECO:0007669"/>
    <property type="project" value="UniProtKB-KW"/>
</dbReference>
<sequence>FRLCRSEEEREKALETVQGFVFKGCTLSAKKANPMADPLVQKRKLGEDELSVPDKRHSSSVVECEVLRVARIKESVAAWWDTPYEQQLQQKQDLVRKVLVKYARKLEATNPALRPWLKQQREAHGGCCPVLPIRASPVTEGYRNKNEFSVGRHLATGEATVGFRLSSYRQGSMSVAPPDALPNVPASAKAVTRCFQEYVRQSGKEPFDPESHGGYWRQLTVRTSCEGHVMAIVVIHPQGLTEAEITEEKRKLREFFESGPGQVCGVTSLYLQRFDKKRPEGEQAEFEHLFGTTELEERVRGLSFRVGPDAFFQVNTPAAEVLLEVAEDLAALGPRTTLLDVCCGTGTIGLCMAAKVARVYGVEVCKRAVENAKRNAEANGIGNASFVLGRAEDTMHDVMHTLRDSEDMVAVVDPPRQGLHNKVLRALRATASIKRLVYISCNPEGALQNFLDLARPASNNYRGQPFVVVKAAPVDMFPHTPHCELVLLLERLES</sequence>
<evidence type="ECO:0000256" key="6">
    <source>
        <dbReference type="PROSITE-ProRule" id="PRU01024"/>
    </source>
</evidence>
<evidence type="ECO:0000313" key="8">
    <source>
        <dbReference type="EnsemblMetazoa" id="ISCW018423-PA"/>
    </source>
</evidence>
<reference evidence="8" key="2">
    <citation type="submission" date="2020-05" db="UniProtKB">
        <authorList>
            <consortium name="EnsemblMetazoa"/>
        </authorList>
    </citation>
    <scope>IDENTIFICATION</scope>
    <source>
        <strain evidence="8">wikel</strain>
    </source>
</reference>
<keyword evidence="2 6" id="KW-0808">Transferase</keyword>
<dbReference type="HOGENOM" id="CLU_014689_4_2_1"/>
<dbReference type="EMBL" id="ABJB010506713">
    <property type="status" value="NOT_ANNOTATED_CDS"/>
    <property type="molecule type" value="Genomic_DNA"/>
</dbReference>
<dbReference type="SUPFAM" id="SSF53335">
    <property type="entry name" value="S-adenosyl-L-methionine-dependent methyltransferases"/>
    <property type="match status" value="1"/>
</dbReference>
<evidence type="ECO:0000313" key="9">
    <source>
        <dbReference type="Proteomes" id="UP000001555"/>
    </source>
</evidence>
<keyword evidence="10" id="KW-1267">Proteomics identification</keyword>
<dbReference type="GO" id="GO:0006396">
    <property type="term" value="P:RNA processing"/>
    <property type="evidence" value="ECO:0007669"/>
    <property type="project" value="InterPro"/>
</dbReference>
<evidence type="ECO:0007829" key="10">
    <source>
        <dbReference type="PeptideAtlas" id="B7PPI6"/>
    </source>
</evidence>
<dbReference type="Pfam" id="PF05958">
    <property type="entry name" value="tRNA_U5-meth_tr"/>
    <property type="match status" value="1"/>
</dbReference>
<organism>
    <name type="scientific">Ixodes scapularis</name>
    <name type="common">Black-legged tick</name>
    <name type="synonym">Deer tick</name>
    <dbReference type="NCBI Taxonomy" id="6945"/>
    <lineage>
        <taxon>Eukaryota</taxon>
        <taxon>Metazoa</taxon>
        <taxon>Ecdysozoa</taxon>
        <taxon>Arthropoda</taxon>
        <taxon>Chelicerata</taxon>
        <taxon>Arachnida</taxon>
        <taxon>Acari</taxon>
        <taxon>Parasitiformes</taxon>
        <taxon>Ixodida</taxon>
        <taxon>Ixodoidea</taxon>
        <taxon>Ixodidae</taxon>
        <taxon>Ixodinae</taxon>
        <taxon>Ixodes</taxon>
    </lineage>
</organism>
<dbReference type="AlphaFoldDB" id="B7PPI6"/>
<comment type="similarity">
    <text evidence="6">Belongs to the class I-like SAM-binding methyltransferase superfamily. RNA M5U methyltransferase family.</text>
</comment>
<reference evidence="7 9" key="1">
    <citation type="submission" date="2008-03" db="EMBL/GenBank/DDBJ databases">
        <title>Annotation of Ixodes scapularis.</title>
        <authorList>
            <consortium name="Ixodes scapularis Genome Project Consortium"/>
            <person name="Caler E."/>
            <person name="Hannick L.I."/>
            <person name="Bidwell S."/>
            <person name="Joardar V."/>
            <person name="Thiagarajan M."/>
            <person name="Amedeo P."/>
            <person name="Galinsky K.J."/>
            <person name="Schobel S."/>
            <person name="Inman J."/>
            <person name="Hostetler J."/>
            <person name="Miller J."/>
            <person name="Hammond M."/>
            <person name="Megy K."/>
            <person name="Lawson D."/>
            <person name="Kodira C."/>
            <person name="Sutton G."/>
            <person name="Meyer J."/>
            <person name="Hill C.A."/>
            <person name="Birren B."/>
            <person name="Nene V."/>
            <person name="Collins F."/>
            <person name="Alarcon-Chaidez F."/>
            <person name="Wikel S."/>
            <person name="Strausberg R."/>
        </authorList>
    </citation>
    <scope>NUCLEOTIDE SEQUENCE [LARGE SCALE GENOMIC DNA]</scope>
    <source>
        <strain evidence="9">Wikel</strain>
        <strain evidence="7">Wikel colony</strain>
    </source>
</reference>
<dbReference type="EC" id="2.1.1.35" evidence="4"/>
<comment type="caution">
    <text evidence="6">Lacks conserved residue(s) required for the propagation of feature annotation.</text>
</comment>
<dbReference type="EMBL" id="ABJB011118226">
    <property type="status" value="NOT_ANNOTATED_CDS"/>
    <property type="molecule type" value="Genomic_DNA"/>
</dbReference>
<dbReference type="EMBL" id="ABJB011082688">
    <property type="status" value="NOT_ANNOTATED_CDS"/>
    <property type="molecule type" value="Genomic_DNA"/>
</dbReference>
<dbReference type="InterPro" id="IPR045850">
    <property type="entry name" value="TRM2_met"/>
</dbReference>
<evidence type="ECO:0000256" key="3">
    <source>
        <dbReference type="ARBA" id="ARBA00022691"/>
    </source>
</evidence>
<feature type="binding site" evidence="6">
    <location>
        <position position="363"/>
    </location>
    <ligand>
        <name>S-adenosyl-L-methionine</name>
        <dbReference type="ChEBI" id="CHEBI:59789"/>
    </ligand>
</feature>
<comment type="catalytic activity">
    <reaction evidence="5">
        <text>uridine(54) in tRNA + S-adenosyl-L-methionine = 5-methyluridine(54) in tRNA + S-adenosyl-L-homocysteine + H(+)</text>
        <dbReference type="Rhea" id="RHEA:42712"/>
        <dbReference type="Rhea" id="RHEA-COMP:10167"/>
        <dbReference type="Rhea" id="RHEA-COMP:10193"/>
        <dbReference type="ChEBI" id="CHEBI:15378"/>
        <dbReference type="ChEBI" id="CHEBI:57856"/>
        <dbReference type="ChEBI" id="CHEBI:59789"/>
        <dbReference type="ChEBI" id="CHEBI:65315"/>
        <dbReference type="ChEBI" id="CHEBI:74447"/>
        <dbReference type="EC" id="2.1.1.35"/>
    </reaction>
    <physiologicalReaction direction="left-to-right" evidence="5">
        <dbReference type="Rhea" id="RHEA:42713"/>
    </physiologicalReaction>
</comment>
<feature type="binding site" evidence="6">
    <location>
        <position position="413"/>
    </location>
    <ligand>
        <name>S-adenosyl-L-methionine</name>
        <dbReference type="ChEBI" id="CHEBI:59789"/>
    </ligand>
</feature>
<dbReference type="VEuPathDB" id="VectorBase:ISCI018423"/>
<feature type="binding site" evidence="6">
    <location>
        <position position="313"/>
    </location>
    <ligand>
        <name>S-adenosyl-L-methionine</name>
        <dbReference type="ChEBI" id="CHEBI:59789"/>
    </ligand>
</feature>
<evidence type="ECO:0000256" key="2">
    <source>
        <dbReference type="ARBA" id="ARBA00022679"/>
    </source>
</evidence>
<dbReference type="Gene3D" id="3.40.50.150">
    <property type="entry name" value="Vaccinia Virus protein VP39"/>
    <property type="match status" value="1"/>
</dbReference>
<dbReference type="EMBL" id="ABJB010728316">
    <property type="status" value="NOT_ANNOTATED_CDS"/>
    <property type="molecule type" value="Genomic_DNA"/>
</dbReference>
<evidence type="ECO:0000256" key="5">
    <source>
        <dbReference type="ARBA" id="ARBA00047278"/>
    </source>
</evidence>
<feature type="active site" description="Nucleophile" evidence="6">
    <location>
        <position position="441"/>
    </location>
</feature>
<proteinExistence type="evidence at protein level"/>
<keyword evidence="9" id="KW-1185">Reference proteome</keyword>